<feature type="compositionally biased region" description="Low complexity" evidence="1">
    <location>
        <begin position="102"/>
        <end position="121"/>
    </location>
</feature>
<reference evidence="3" key="1">
    <citation type="submission" date="2012-06" db="EMBL/GenBank/DDBJ databases">
        <title>The genome sequence of Coniosporium apollinis CBS 100218.</title>
        <authorList>
            <consortium name="The Broad Institute Genome Sequencing Platform"/>
            <person name="Cuomo C."/>
            <person name="Gorbushina A."/>
            <person name="Noack S."/>
            <person name="Walker B."/>
            <person name="Young S.K."/>
            <person name="Zeng Q."/>
            <person name="Gargeya S."/>
            <person name="Fitzgerald M."/>
            <person name="Haas B."/>
            <person name="Abouelleil A."/>
            <person name="Alvarado L."/>
            <person name="Arachchi H.M."/>
            <person name="Berlin A.M."/>
            <person name="Chapman S.B."/>
            <person name="Goldberg J."/>
            <person name="Griggs A."/>
            <person name="Gujja S."/>
            <person name="Hansen M."/>
            <person name="Howarth C."/>
            <person name="Imamovic A."/>
            <person name="Larimer J."/>
            <person name="McCowan C."/>
            <person name="Montmayeur A."/>
            <person name="Murphy C."/>
            <person name="Neiman D."/>
            <person name="Pearson M."/>
            <person name="Priest M."/>
            <person name="Roberts A."/>
            <person name="Saif S."/>
            <person name="Shea T."/>
            <person name="Sisk P."/>
            <person name="Sykes S."/>
            <person name="Wortman J."/>
            <person name="Nusbaum C."/>
            <person name="Birren B."/>
        </authorList>
    </citation>
    <scope>NUCLEOTIDE SEQUENCE [LARGE SCALE GENOMIC DNA]</scope>
    <source>
        <strain evidence="3">CBS 100218</strain>
    </source>
</reference>
<protein>
    <submittedName>
        <fullName evidence="2">Uncharacterized protein</fullName>
    </submittedName>
</protein>
<organism evidence="2 3">
    <name type="scientific">Coniosporium apollinis (strain CBS 100218)</name>
    <name type="common">Rock-inhabiting black yeast</name>
    <dbReference type="NCBI Taxonomy" id="1168221"/>
    <lineage>
        <taxon>Eukaryota</taxon>
        <taxon>Fungi</taxon>
        <taxon>Dikarya</taxon>
        <taxon>Ascomycota</taxon>
        <taxon>Pezizomycotina</taxon>
        <taxon>Dothideomycetes</taxon>
        <taxon>Dothideomycetes incertae sedis</taxon>
        <taxon>Coniosporium</taxon>
    </lineage>
</organism>
<dbReference type="RefSeq" id="XP_007778475.1">
    <property type="nucleotide sequence ID" value="XM_007780285.1"/>
</dbReference>
<feature type="region of interest" description="Disordered" evidence="1">
    <location>
        <begin position="169"/>
        <end position="233"/>
    </location>
</feature>
<feature type="compositionally biased region" description="Basic and acidic residues" evidence="1">
    <location>
        <begin position="197"/>
        <end position="207"/>
    </location>
</feature>
<name>R7YMS6_CONA1</name>
<dbReference type="HOGENOM" id="CLU_434746_0_0_1"/>
<dbReference type="GeneID" id="19899696"/>
<proteinExistence type="predicted"/>
<evidence type="ECO:0000313" key="2">
    <source>
        <dbReference type="EMBL" id="EON63158.1"/>
    </source>
</evidence>
<dbReference type="EMBL" id="JH767562">
    <property type="protein sequence ID" value="EON63158.1"/>
    <property type="molecule type" value="Genomic_DNA"/>
</dbReference>
<dbReference type="AlphaFoldDB" id="R7YMS6"/>
<feature type="region of interest" description="Disordered" evidence="1">
    <location>
        <begin position="102"/>
        <end position="125"/>
    </location>
</feature>
<evidence type="ECO:0000256" key="1">
    <source>
        <dbReference type="SAM" id="MobiDB-lite"/>
    </source>
</evidence>
<dbReference type="OrthoDB" id="10399886at2759"/>
<gene>
    <name evidence="2" type="ORF">W97_02385</name>
</gene>
<sequence>MAEKPDMSSFWKNAITELINDVSARHPPDTVASEESLSALSAAVRELTADSLIFRPTLPAAVASPEKARLAARGQVQISAREDTPVAASENTLVAVGGDAPATAPTNTPVAPHEHAPAAVPTRGPLTAPERVPVVASGKALTLPSAPWSGRPLLSGAQLQSQFNMLHRTSGETSAAQQVRNKRPLEHGSTQTAGFEQHQKKTCIKEESDSDDDSEDGEMSLLKQSGPALAHRTRKPRVTFMNIRSMQLPAAIHNVKPSKLFVHATRKKEDGQLGVNPASKHLVWSIPPAGSLPTKVYNIKLLPNTNVQWKRTPNRARLELRAPLASVCDNVKGRKGQKGHGQLEKWTFWIWLDEREGCSAEEKAKNRPLVKHNQQKVLVLLRAILDTIDGAADRPTGPTTAVINHRRPATGGHPGTAANKVAVAHRRGGAPSPSSMGSSTPHEAIGGPAFAADDVLSQFSPDYLAGYLAGQRSTEYPTGPLVPNVEAFGAEAPSVLAQHGMGSMGSIIAQQPSGVAFPTPAAFSIMPIKAETLAAPPSGFAADRGMGRMGDMMDQQLPGVWASMHATPAPMPLPLQPLTAAPSGPVEPHGMGHAQRTAGQQPLTADHPANAAAGFGQYTQAPPENCAPS</sequence>
<dbReference type="Proteomes" id="UP000016924">
    <property type="component" value="Unassembled WGS sequence"/>
</dbReference>
<evidence type="ECO:0000313" key="3">
    <source>
        <dbReference type="Proteomes" id="UP000016924"/>
    </source>
</evidence>
<accession>R7YMS6</accession>
<keyword evidence="3" id="KW-1185">Reference proteome</keyword>
<feature type="region of interest" description="Disordered" evidence="1">
    <location>
        <begin position="576"/>
        <end position="629"/>
    </location>
</feature>
<feature type="compositionally biased region" description="Acidic residues" evidence="1">
    <location>
        <begin position="208"/>
        <end position="218"/>
    </location>
</feature>
<feature type="compositionally biased region" description="Polar residues" evidence="1">
    <location>
        <begin position="617"/>
        <end position="629"/>
    </location>
</feature>